<evidence type="ECO:0000313" key="4">
    <source>
        <dbReference type="Proteomes" id="UP000786811"/>
    </source>
</evidence>
<dbReference type="PROSITE" id="PS50966">
    <property type="entry name" value="ZF_SWIM"/>
    <property type="match status" value="1"/>
</dbReference>
<evidence type="ECO:0000259" key="2">
    <source>
        <dbReference type="PROSITE" id="PS50966"/>
    </source>
</evidence>
<dbReference type="PANTHER" id="PTHR47526">
    <property type="entry name" value="ATP-DEPENDENT DNA HELICASE"/>
    <property type="match status" value="1"/>
</dbReference>
<sequence length="486" mass="55811">MRVAIQEICNFACAEPNHKSFIGGESILEAGHLIKCGLQPSDRNLDEVYNIIAFCLQTSHLKDAPHEIVGAIAKTGQIMGMSCSCKAGLSEACKHIVATLLFCNRNDYDKLQIITCTDKKCVWSAPQKAALEKYEPNPLAQHSCFELIKQKILDAPSKKHKKKNCEATEPRKQLELTEEENKILFDMMVLNLPCSALSEHTAGRHEALQEVSNNSTCDSSKILTIFQNQRCSKFLEQLEQVKVNPLKDCCKNITFKLSDNVVDICIQTMEFHSAWLKERQFRITGNDSYQLYTYKNNIKPDWKQKSLKYFYSNPINNSYTQHGLKNEPLARNNYDESEPSVMVIECGLVVCHNNFWLGYSPDGVVFDQNNKPIKLIEIKCPYEGKKKSLQDVIPLLKWLVNENGTWNMKKKHMYYSQIQIGMAVLNLPTTDFIIYTPFDNKIMVLTIEFDEIFAKDLLHSLKRIYFNHMIHNIFDTQTLNNNNNNK</sequence>
<reference evidence="3" key="1">
    <citation type="submission" date="2021-04" db="EMBL/GenBank/DDBJ databases">
        <authorList>
            <person name="Chebbi M.A.C M."/>
        </authorList>
    </citation>
    <scope>NUCLEOTIDE SEQUENCE</scope>
</reference>
<protein>
    <recommendedName>
        <fullName evidence="2">SWIM-type domain-containing protein</fullName>
    </recommendedName>
</protein>
<dbReference type="InterPro" id="IPR019080">
    <property type="entry name" value="YqaJ_viral_recombinase"/>
</dbReference>
<dbReference type="Gene3D" id="3.90.320.10">
    <property type="match status" value="1"/>
</dbReference>
<keyword evidence="1" id="KW-0479">Metal-binding</keyword>
<dbReference type="Proteomes" id="UP000786811">
    <property type="component" value="Unassembled WGS sequence"/>
</dbReference>
<dbReference type="InterPro" id="IPR011604">
    <property type="entry name" value="PDDEXK-like_dom_sf"/>
</dbReference>
<name>A0A8J2H9S1_COTCN</name>
<keyword evidence="1" id="KW-0862">Zinc</keyword>
<dbReference type="GO" id="GO:0008270">
    <property type="term" value="F:zinc ion binding"/>
    <property type="evidence" value="ECO:0007669"/>
    <property type="project" value="UniProtKB-KW"/>
</dbReference>
<dbReference type="PANTHER" id="PTHR47526:SF3">
    <property type="entry name" value="PHD-TYPE DOMAIN-CONTAINING PROTEIN"/>
    <property type="match status" value="1"/>
</dbReference>
<keyword evidence="4" id="KW-1185">Reference proteome</keyword>
<evidence type="ECO:0000256" key="1">
    <source>
        <dbReference type="PROSITE-ProRule" id="PRU00325"/>
    </source>
</evidence>
<dbReference type="AlphaFoldDB" id="A0A8J2H9S1"/>
<keyword evidence="1" id="KW-0863">Zinc-finger</keyword>
<organism evidence="3 4">
    <name type="scientific">Cotesia congregata</name>
    <name type="common">Parasitoid wasp</name>
    <name type="synonym">Apanteles congregatus</name>
    <dbReference type="NCBI Taxonomy" id="51543"/>
    <lineage>
        <taxon>Eukaryota</taxon>
        <taxon>Metazoa</taxon>
        <taxon>Ecdysozoa</taxon>
        <taxon>Arthropoda</taxon>
        <taxon>Hexapoda</taxon>
        <taxon>Insecta</taxon>
        <taxon>Pterygota</taxon>
        <taxon>Neoptera</taxon>
        <taxon>Endopterygota</taxon>
        <taxon>Hymenoptera</taxon>
        <taxon>Apocrita</taxon>
        <taxon>Ichneumonoidea</taxon>
        <taxon>Braconidae</taxon>
        <taxon>Microgastrinae</taxon>
        <taxon>Cotesia</taxon>
    </lineage>
</organism>
<evidence type="ECO:0000313" key="3">
    <source>
        <dbReference type="EMBL" id="CAG5084959.1"/>
    </source>
</evidence>
<gene>
    <name evidence="3" type="ORF">HICCMSTLAB_LOCUS4240</name>
</gene>
<dbReference type="Pfam" id="PF09588">
    <property type="entry name" value="YqaJ"/>
    <property type="match status" value="1"/>
</dbReference>
<dbReference type="CDD" id="cd22343">
    <property type="entry name" value="PDDEXK_lambda_exonuclease-like"/>
    <property type="match status" value="1"/>
</dbReference>
<proteinExistence type="predicted"/>
<comment type="caution">
    <text evidence="3">The sequence shown here is derived from an EMBL/GenBank/DDBJ whole genome shotgun (WGS) entry which is preliminary data.</text>
</comment>
<dbReference type="SUPFAM" id="SSF52980">
    <property type="entry name" value="Restriction endonuclease-like"/>
    <property type="match status" value="1"/>
</dbReference>
<dbReference type="InterPro" id="IPR011335">
    <property type="entry name" value="Restrct_endonuc-II-like"/>
</dbReference>
<dbReference type="EMBL" id="CAJNRD030001118">
    <property type="protein sequence ID" value="CAG5084959.1"/>
    <property type="molecule type" value="Genomic_DNA"/>
</dbReference>
<dbReference type="OrthoDB" id="7697815at2759"/>
<dbReference type="GO" id="GO:0006281">
    <property type="term" value="P:DNA repair"/>
    <property type="evidence" value="ECO:0007669"/>
    <property type="project" value="UniProtKB-ARBA"/>
</dbReference>
<dbReference type="InterPro" id="IPR007527">
    <property type="entry name" value="Znf_SWIM"/>
</dbReference>
<accession>A0A8J2H9S1</accession>
<feature type="domain" description="SWIM-type" evidence="2">
    <location>
        <begin position="68"/>
        <end position="104"/>
    </location>
</feature>